<sequence length="190" mass="20821">MWWAHGDMDRAAAAYRTARAEAEEERADGEAAACQAQFALALSFTDPQTAAEEIDLAERLLASLDMRAPISPSTSPPWPVTPDARTPASKSGHRSCAPRRRLPASGNEAEVKLETALAFHRAVRDGQEQLAHSLGRLRDLSPGRRPRPLHRDRPFPGRPPARNATARWIDGGQATRGRGDTLVQHRRATV</sequence>
<keyword evidence="3" id="KW-1185">Reference proteome</keyword>
<dbReference type="RefSeq" id="WP_075000125.1">
    <property type="nucleotide sequence ID" value="NZ_FOGO01000004.1"/>
</dbReference>
<feature type="region of interest" description="Disordered" evidence="1">
    <location>
        <begin position="68"/>
        <end position="107"/>
    </location>
</feature>
<gene>
    <name evidence="2" type="ORF">SAMN05421870_104354</name>
</gene>
<dbReference type="OrthoDB" id="3894261at2"/>
<proteinExistence type="predicted"/>
<evidence type="ECO:0000256" key="1">
    <source>
        <dbReference type="SAM" id="MobiDB-lite"/>
    </source>
</evidence>
<evidence type="ECO:0000313" key="3">
    <source>
        <dbReference type="Proteomes" id="UP000182841"/>
    </source>
</evidence>
<protein>
    <submittedName>
        <fullName evidence="2">Uncharacterized protein</fullName>
    </submittedName>
</protein>
<name>A0A1H9S8D7_9ACTN</name>
<feature type="compositionally biased region" description="Basic residues" evidence="1">
    <location>
        <begin position="91"/>
        <end position="102"/>
    </location>
</feature>
<dbReference type="EMBL" id="FOGO01000004">
    <property type="protein sequence ID" value="SER81306.1"/>
    <property type="molecule type" value="Genomic_DNA"/>
</dbReference>
<accession>A0A1H9S8D7</accession>
<organism evidence="2 3">
    <name type="scientific">Streptomyces qinglanensis</name>
    <dbReference type="NCBI Taxonomy" id="943816"/>
    <lineage>
        <taxon>Bacteria</taxon>
        <taxon>Bacillati</taxon>
        <taxon>Actinomycetota</taxon>
        <taxon>Actinomycetes</taxon>
        <taxon>Kitasatosporales</taxon>
        <taxon>Streptomycetaceae</taxon>
        <taxon>Streptomyces</taxon>
    </lineage>
</organism>
<evidence type="ECO:0000313" key="2">
    <source>
        <dbReference type="EMBL" id="SER81306.1"/>
    </source>
</evidence>
<reference evidence="3" key="1">
    <citation type="submission" date="2016-10" db="EMBL/GenBank/DDBJ databases">
        <authorList>
            <person name="Varghese N."/>
            <person name="Submissions S."/>
        </authorList>
    </citation>
    <scope>NUCLEOTIDE SEQUENCE [LARGE SCALE GENOMIC DNA]</scope>
    <source>
        <strain evidence="3">CGMCC 4.6825</strain>
    </source>
</reference>
<dbReference type="AlphaFoldDB" id="A0A1H9S8D7"/>
<dbReference type="Proteomes" id="UP000182841">
    <property type="component" value="Unassembled WGS sequence"/>
</dbReference>
<feature type="region of interest" description="Disordered" evidence="1">
    <location>
        <begin position="132"/>
        <end position="190"/>
    </location>
</feature>